<organism evidence="2 3">
    <name type="scientific">Brevibacterium siliguriense</name>
    <dbReference type="NCBI Taxonomy" id="1136497"/>
    <lineage>
        <taxon>Bacteria</taxon>
        <taxon>Bacillati</taxon>
        <taxon>Actinomycetota</taxon>
        <taxon>Actinomycetes</taxon>
        <taxon>Micrococcales</taxon>
        <taxon>Brevibacteriaceae</taxon>
        <taxon>Brevibacterium</taxon>
    </lineage>
</organism>
<gene>
    <name evidence="2" type="ORF">SAMN04489752_2914</name>
</gene>
<feature type="transmembrane region" description="Helical" evidence="1">
    <location>
        <begin position="186"/>
        <end position="207"/>
    </location>
</feature>
<evidence type="ECO:0000313" key="2">
    <source>
        <dbReference type="EMBL" id="SDS94137.1"/>
    </source>
</evidence>
<evidence type="ECO:0000313" key="3">
    <source>
        <dbReference type="Proteomes" id="UP000199597"/>
    </source>
</evidence>
<name>A0A1H1WA80_9MICO</name>
<dbReference type="AlphaFoldDB" id="A0A1H1WA80"/>
<proteinExistence type="predicted"/>
<keyword evidence="1" id="KW-1133">Transmembrane helix</keyword>
<keyword evidence="3" id="KW-1185">Reference proteome</keyword>
<reference evidence="3" key="1">
    <citation type="submission" date="2016-10" db="EMBL/GenBank/DDBJ databases">
        <authorList>
            <person name="Varghese N."/>
            <person name="Submissions S."/>
        </authorList>
    </citation>
    <scope>NUCLEOTIDE SEQUENCE [LARGE SCALE GENOMIC DNA]</scope>
    <source>
        <strain evidence="3">DSM 23676</strain>
    </source>
</reference>
<protein>
    <submittedName>
        <fullName evidence="2">Uncharacterized protein</fullName>
    </submittedName>
</protein>
<feature type="transmembrane region" description="Helical" evidence="1">
    <location>
        <begin position="20"/>
        <end position="37"/>
    </location>
</feature>
<keyword evidence="1" id="KW-0472">Membrane</keyword>
<sequence>MMDPQETSSTDTESAVTDFVALLLLSVTAVLTAWCGFQSSKWGGEMSIAFSEASSLRIQATSADSRARDARQYDLSIYIEWVLADGDRKLRNYIEDRFTPEFKVAFEAWNAGGRTQPGPLAHPKYSPSGAADAARLDHLADEKFQSALEKNQQGDNYTLLTVAFALVLFLTALSQRKQAQTVKKALLALAVVVAVISVVIMLTFPALI</sequence>
<dbReference type="Proteomes" id="UP000199597">
    <property type="component" value="Chromosome I"/>
</dbReference>
<dbReference type="EMBL" id="LT629766">
    <property type="protein sequence ID" value="SDS94137.1"/>
    <property type="molecule type" value="Genomic_DNA"/>
</dbReference>
<accession>A0A1H1WA80</accession>
<keyword evidence="1" id="KW-0812">Transmembrane</keyword>
<evidence type="ECO:0000256" key="1">
    <source>
        <dbReference type="SAM" id="Phobius"/>
    </source>
</evidence>
<dbReference type="STRING" id="1136497.SAMN04489752_2914"/>
<dbReference type="RefSeq" id="WP_231939443.1">
    <property type="nucleotide sequence ID" value="NZ_LT629766.1"/>
</dbReference>